<sequence length="250" mass="27082">MRAFRREGDHLVAEVDPGEREVLATVVADVAELLGGGRFEDRARETGSARPQPDASGGPDDPAALAMRLRLDPLPAPDDPAVHRLLPDASRDDADVAAEFRRLTEDDLRQQKIDRLAVLFDALTVEALGHGAPGEEPPDAAAADDEPPRRRRRDRGRHEAVAVVRVAKDRAPALAATLTDVRLVLGERLGVTDEEASERLERDVVHGRPADAEGQARQYLGSVFLALGWWQETLMACLLADLPGALGARD</sequence>
<accession>A0A919P9R7</accession>
<dbReference type="AlphaFoldDB" id="A0A919P9R7"/>
<keyword evidence="3" id="KW-1185">Reference proteome</keyword>
<feature type="compositionally biased region" description="Acidic residues" evidence="1">
    <location>
        <begin position="136"/>
        <end position="145"/>
    </location>
</feature>
<feature type="compositionally biased region" description="Basic and acidic residues" evidence="1">
    <location>
        <begin position="38"/>
        <end position="47"/>
    </location>
</feature>
<reference evidence="2" key="1">
    <citation type="submission" date="2021-01" db="EMBL/GenBank/DDBJ databases">
        <title>Whole genome shotgun sequence of Cellulomonas pakistanensis NBRC 110800.</title>
        <authorList>
            <person name="Komaki H."/>
            <person name="Tamura T."/>
        </authorList>
    </citation>
    <scope>NUCLEOTIDE SEQUENCE</scope>
    <source>
        <strain evidence="2">NBRC 110800</strain>
    </source>
</reference>
<evidence type="ECO:0000256" key="1">
    <source>
        <dbReference type="SAM" id="MobiDB-lite"/>
    </source>
</evidence>
<evidence type="ECO:0000313" key="2">
    <source>
        <dbReference type="EMBL" id="GIG35718.1"/>
    </source>
</evidence>
<feature type="region of interest" description="Disordered" evidence="1">
    <location>
        <begin position="129"/>
        <end position="157"/>
    </location>
</feature>
<comment type="caution">
    <text evidence="2">The sequence shown here is derived from an EMBL/GenBank/DDBJ whole genome shotgun (WGS) entry which is preliminary data.</text>
</comment>
<feature type="region of interest" description="Disordered" evidence="1">
    <location>
        <begin position="37"/>
        <end position="63"/>
    </location>
</feature>
<dbReference type="Pfam" id="PF09438">
    <property type="entry name" value="DUF2017"/>
    <property type="match status" value="1"/>
</dbReference>
<name>A0A919P9R7_9CELL</name>
<protein>
    <recommendedName>
        <fullName evidence="4">DUF2017 domain-containing protein</fullName>
    </recommendedName>
</protein>
<dbReference type="RefSeq" id="WP_203667756.1">
    <property type="nucleotide sequence ID" value="NZ_BONO01000006.1"/>
</dbReference>
<dbReference type="Proteomes" id="UP000642125">
    <property type="component" value="Unassembled WGS sequence"/>
</dbReference>
<dbReference type="EMBL" id="BONO01000006">
    <property type="protein sequence ID" value="GIG35718.1"/>
    <property type="molecule type" value="Genomic_DNA"/>
</dbReference>
<evidence type="ECO:0000313" key="3">
    <source>
        <dbReference type="Proteomes" id="UP000642125"/>
    </source>
</evidence>
<evidence type="ECO:0008006" key="4">
    <source>
        <dbReference type="Google" id="ProtNLM"/>
    </source>
</evidence>
<dbReference type="InterPro" id="IPR018561">
    <property type="entry name" value="AosR"/>
</dbReference>
<gene>
    <name evidence="2" type="ORF">Cpa01nite_10990</name>
</gene>
<organism evidence="2 3">
    <name type="scientific">Cellulomonas pakistanensis</name>
    <dbReference type="NCBI Taxonomy" id="992287"/>
    <lineage>
        <taxon>Bacteria</taxon>
        <taxon>Bacillati</taxon>
        <taxon>Actinomycetota</taxon>
        <taxon>Actinomycetes</taxon>
        <taxon>Micrococcales</taxon>
        <taxon>Cellulomonadaceae</taxon>
        <taxon>Cellulomonas</taxon>
    </lineage>
</organism>
<proteinExistence type="predicted"/>